<dbReference type="EMBL" id="CP036273">
    <property type="protein sequence ID" value="QDU18842.1"/>
    <property type="molecule type" value="Genomic_DNA"/>
</dbReference>
<feature type="region of interest" description="Disordered" evidence="5">
    <location>
        <begin position="96"/>
        <end position="127"/>
    </location>
</feature>
<dbReference type="SUPFAM" id="SSF88946">
    <property type="entry name" value="Sigma2 domain of RNA polymerase sigma factors"/>
    <property type="match status" value="1"/>
</dbReference>
<accession>A0A517XMX3</accession>
<dbReference type="InterPro" id="IPR039425">
    <property type="entry name" value="RNA_pol_sigma-70-like"/>
</dbReference>
<gene>
    <name evidence="7" type="primary">rpoE_2</name>
    <name evidence="7" type="ORF">ETAA1_07380</name>
</gene>
<feature type="domain" description="RNA polymerase sigma-70 region 2" evidence="6">
    <location>
        <begin position="28"/>
        <end position="96"/>
    </location>
</feature>
<evidence type="ECO:0000256" key="3">
    <source>
        <dbReference type="ARBA" id="ARBA00023125"/>
    </source>
</evidence>
<dbReference type="Proteomes" id="UP000319576">
    <property type="component" value="Chromosome"/>
</dbReference>
<reference evidence="7 8" key="1">
    <citation type="submission" date="2019-02" db="EMBL/GenBank/DDBJ databases">
        <title>Deep-cultivation of Planctomycetes and their phenomic and genomic characterization uncovers novel biology.</title>
        <authorList>
            <person name="Wiegand S."/>
            <person name="Jogler M."/>
            <person name="Boedeker C."/>
            <person name="Pinto D."/>
            <person name="Vollmers J."/>
            <person name="Rivas-Marin E."/>
            <person name="Kohn T."/>
            <person name="Peeters S.H."/>
            <person name="Heuer A."/>
            <person name="Rast P."/>
            <person name="Oberbeckmann S."/>
            <person name="Bunk B."/>
            <person name="Jeske O."/>
            <person name="Meyerdierks A."/>
            <person name="Storesund J.E."/>
            <person name="Kallscheuer N."/>
            <person name="Luecker S."/>
            <person name="Lage O.M."/>
            <person name="Pohl T."/>
            <person name="Merkel B.J."/>
            <person name="Hornburger P."/>
            <person name="Mueller R.-W."/>
            <person name="Bruemmer F."/>
            <person name="Labrenz M."/>
            <person name="Spormann A.M."/>
            <person name="Op den Camp H."/>
            <person name="Overmann J."/>
            <person name="Amann R."/>
            <person name="Jetten M.S.M."/>
            <person name="Mascher T."/>
            <person name="Medema M.H."/>
            <person name="Devos D.P."/>
            <person name="Kaster A.-K."/>
            <person name="Ovreas L."/>
            <person name="Rohde M."/>
            <person name="Galperin M.Y."/>
            <person name="Jogler C."/>
        </authorList>
    </citation>
    <scope>NUCLEOTIDE SEQUENCE [LARGE SCALE GENOMIC DNA]</scope>
    <source>
        <strain evidence="7 8">ETA_A1</strain>
    </source>
</reference>
<proteinExistence type="predicted"/>
<keyword evidence="4" id="KW-0804">Transcription</keyword>
<dbReference type="GO" id="GO:0016987">
    <property type="term" value="F:sigma factor activity"/>
    <property type="evidence" value="ECO:0007669"/>
    <property type="project" value="UniProtKB-KW"/>
</dbReference>
<evidence type="ECO:0000259" key="6">
    <source>
        <dbReference type="Pfam" id="PF04542"/>
    </source>
</evidence>
<dbReference type="RefSeq" id="WP_145234401.1">
    <property type="nucleotide sequence ID" value="NZ_CP036273.1"/>
</dbReference>
<dbReference type="Gene3D" id="1.10.10.2690">
    <property type="match status" value="1"/>
</dbReference>
<dbReference type="InterPro" id="IPR007627">
    <property type="entry name" value="RNA_pol_sigma70_r2"/>
</dbReference>
<evidence type="ECO:0000256" key="2">
    <source>
        <dbReference type="ARBA" id="ARBA00023082"/>
    </source>
</evidence>
<feature type="compositionally biased region" description="Basic and acidic residues" evidence="5">
    <location>
        <begin position="101"/>
        <end position="127"/>
    </location>
</feature>
<sequence>MAEPPATRVTLLARIRDGRDAAAWGEFVRLYGPVVYGFARNRGLQDADAADLMQDVMRSVARNAAKLEYDPKRGTFRGWLYTITRNKIYNFLSAQRHRPRASGDPDAKEQLDAAPAREEAGPDADWEKEYQRKLTDRAMEVVKAEFQPATWQAFWGTAVDGKPAAEVGAGLGMSPGAVYVAKSRVIARLRDEVRTMMDDEDGE</sequence>
<protein>
    <submittedName>
        <fullName evidence="7">ECF RNA polymerase sigma factor RpoE</fullName>
    </submittedName>
</protein>
<dbReference type="KEGG" id="uli:ETAA1_07380"/>
<evidence type="ECO:0000256" key="1">
    <source>
        <dbReference type="ARBA" id="ARBA00023015"/>
    </source>
</evidence>
<evidence type="ECO:0000313" key="8">
    <source>
        <dbReference type="Proteomes" id="UP000319576"/>
    </source>
</evidence>
<dbReference type="InterPro" id="IPR014284">
    <property type="entry name" value="RNA_pol_sigma-70_dom"/>
</dbReference>
<dbReference type="PANTHER" id="PTHR43133:SF8">
    <property type="entry name" value="RNA POLYMERASE SIGMA FACTOR HI_1459-RELATED"/>
    <property type="match status" value="1"/>
</dbReference>
<dbReference type="PANTHER" id="PTHR43133">
    <property type="entry name" value="RNA POLYMERASE ECF-TYPE SIGMA FACTO"/>
    <property type="match status" value="1"/>
</dbReference>
<evidence type="ECO:0000313" key="7">
    <source>
        <dbReference type="EMBL" id="QDU18842.1"/>
    </source>
</evidence>
<organism evidence="7 8">
    <name type="scientific">Urbifossiella limnaea</name>
    <dbReference type="NCBI Taxonomy" id="2528023"/>
    <lineage>
        <taxon>Bacteria</taxon>
        <taxon>Pseudomonadati</taxon>
        <taxon>Planctomycetota</taxon>
        <taxon>Planctomycetia</taxon>
        <taxon>Gemmatales</taxon>
        <taxon>Gemmataceae</taxon>
        <taxon>Urbifossiella</taxon>
    </lineage>
</organism>
<name>A0A517XMX3_9BACT</name>
<dbReference type="GO" id="GO:0003677">
    <property type="term" value="F:DNA binding"/>
    <property type="evidence" value="ECO:0007669"/>
    <property type="project" value="UniProtKB-KW"/>
</dbReference>
<dbReference type="AlphaFoldDB" id="A0A517XMX3"/>
<evidence type="ECO:0000256" key="5">
    <source>
        <dbReference type="SAM" id="MobiDB-lite"/>
    </source>
</evidence>
<keyword evidence="1" id="KW-0805">Transcription regulation</keyword>
<keyword evidence="3" id="KW-0238">DNA-binding</keyword>
<dbReference type="InterPro" id="IPR013325">
    <property type="entry name" value="RNA_pol_sigma_r2"/>
</dbReference>
<dbReference type="NCBIfam" id="TIGR02937">
    <property type="entry name" value="sigma70-ECF"/>
    <property type="match status" value="1"/>
</dbReference>
<evidence type="ECO:0000256" key="4">
    <source>
        <dbReference type="ARBA" id="ARBA00023163"/>
    </source>
</evidence>
<dbReference type="InterPro" id="IPR053721">
    <property type="entry name" value="Fimbrial_Adhesin_Reg"/>
</dbReference>
<dbReference type="GO" id="GO:0006352">
    <property type="term" value="P:DNA-templated transcription initiation"/>
    <property type="evidence" value="ECO:0007669"/>
    <property type="project" value="InterPro"/>
</dbReference>
<dbReference type="OrthoDB" id="255903at2"/>
<keyword evidence="2" id="KW-0731">Sigma factor</keyword>
<dbReference type="Pfam" id="PF04542">
    <property type="entry name" value="Sigma70_r2"/>
    <property type="match status" value="1"/>
</dbReference>
<dbReference type="Gene3D" id="1.10.1740.10">
    <property type="match status" value="1"/>
</dbReference>
<keyword evidence="8" id="KW-1185">Reference proteome</keyword>